<organism evidence="1 2">
    <name type="scientific">Macleaya cordata</name>
    <name type="common">Five-seeded plume-poppy</name>
    <name type="synonym">Bocconia cordata</name>
    <dbReference type="NCBI Taxonomy" id="56857"/>
    <lineage>
        <taxon>Eukaryota</taxon>
        <taxon>Viridiplantae</taxon>
        <taxon>Streptophyta</taxon>
        <taxon>Embryophyta</taxon>
        <taxon>Tracheophyta</taxon>
        <taxon>Spermatophyta</taxon>
        <taxon>Magnoliopsida</taxon>
        <taxon>Ranunculales</taxon>
        <taxon>Papaveraceae</taxon>
        <taxon>Papaveroideae</taxon>
        <taxon>Macleaya</taxon>
    </lineage>
</organism>
<protein>
    <submittedName>
        <fullName evidence="1">Uncharacterized protein</fullName>
    </submittedName>
</protein>
<gene>
    <name evidence="1" type="ORF">BVC80_379g108</name>
</gene>
<sequence length="171" mass="20226">MVPNANIIELVNPNLPHSKYWPLPPEAITPKVQRFLDALDRDGWFPDPNRKPPVYDLDYESDGDWSFDDDDDRKWRCCLEVQPHDLPKGAIITQQYWGTAQWRRSRSSKRCDDNNCRSLVKKKENTLIFSKKKIFNVQTLLNLMSLVSKEEEEEAKREFIYLHPPQHTHHP</sequence>
<dbReference type="AlphaFoldDB" id="A0A200QSZ1"/>
<comment type="caution">
    <text evidence="1">The sequence shown here is derived from an EMBL/GenBank/DDBJ whole genome shotgun (WGS) entry which is preliminary data.</text>
</comment>
<dbReference type="EMBL" id="MVGT01001110">
    <property type="protein sequence ID" value="OVA13575.1"/>
    <property type="molecule type" value="Genomic_DNA"/>
</dbReference>
<keyword evidence="2" id="KW-1185">Reference proteome</keyword>
<dbReference type="Proteomes" id="UP000195402">
    <property type="component" value="Unassembled WGS sequence"/>
</dbReference>
<reference evidence="1 2" key="1">
    <citation type="journal article" date="2017" name="Mol. Plant">
        <title>The Genome of Medicinal Plant Macleaya cordata Provides New Insights into Benzylisoquinoline Alkaloids Metabolism.</title>
        <authorList>
            <person name="Liu X."/>
            <person name="Liu Y."/>
            <person name="Huang P."/>
            <person name="Ma Y."/>
            <person name="Qing Z."/>
            <person name="Tang Q."/>
            <person name="Cao H."/>
            <person name="Cheng P."/>
            <person name="Zheng Y."/>
            <person name="Yuan Z."/>
            <person name="Zhou Y."/>
            <person name="Liu J."/>
            <person name="Tang Z."/>
            <person name="Zhuo Y."/>
            <person name="Zhang Y."/>
            <person name="Yu L."/>
            <person name="Huang J."/>
            <person name="Yang P."/>
            <person name="Peng Q."/>
            <person name="Zhang J."/>
            <person name="Jiang W."/>
            <person name="Zhang Z."/>
            <person name="Lin K."/>
            <person name="Ro D.K."/>
            <person name="Chen X."/>
            <person name="Xiong X."/>
            <person name="Shang Y."/>
            <person name="Huang S."/>
            <person name="Zeng J."/>
        </authorList>
    </citation>
    <scope>NUCLEOTIDE SEQUENCE [LARGE SCALE GENOMIC DNA]</scope>
    <source>
        <strain evidence="2">cv. BLH2017</strain>
        <tissue evidence="1">Root</tissue>
    </source>
</reference>
<accession>A0A200QSZ1</accession>
<evidence type="ECO:0000313" key="1">
    <source>
        <dbReference type="EMBL" id="OVA13575.1"/>
    </source>
</evidence>
<proteinExistence type="predicted"/>
<dbReference type="InParanoid" id="A0A200QSZ1"/>
<name>A0A200QSZ1_MACCD</name>
<evidence type="ECO:0000313" key="2">
    <source>
        <dbReference type="Proteomes" id="UP000195402"/>
    </source>
</evidence>